<sequence>MNTPPAITCLFIDIGGVLLTNGWDHITRKQAASHFKLDWEEMEERHQLNFAIYEEGRLSLDRYLSRTIFHEQRSFSVDQFQSFMFVQSHPFPDMIELFRSLKAQYGLKIVVVSNEARELNAYRIRKFKLDELVDAFISSCFIHLRKPDEAIFQLALDIAQQPASQIVFIDNTKMFVQIAENLGMNGIHHTDYTSTCVQLAAFGLRNTADSATALVNSA</sequence>
<organism evidence="1 2">
    <name type="scientific">Methylomonas lenta</name>
    <dbReference type="NCBI Taxonomy" id="980561"/>
    <lineage>
        <taxon>Bacteria</taxon>
        <taxon>Pseudomonadati</taxon>
        <taxon>Pseudomonadota</taxon>
        <taxon>Gammaproteobacteria</taxon>
        <taxon>Methylococcales</taxon>
        <taxon>Methylococcaceae</taxon>
        <taxon>Methylomonas</taxon>
    </lineage>
</organism>
<dbReference type="Gene3D" id="3.40.50.1000">
    <property type="entry name" value="HAD superfamily/HAD-like"/>
    <property type="match status" value="1"/>
</dbReference>
<dbReference type="InterPro" id="IPR036412">
    <property type="entry name" value="HAD-like_sf"/>
</dbReference>
<dbReference type="InterPro" id="IPR023198">
    <property type="entry name" value="PGP-like_dom2"/>
</dbReference>
<dbReference type="SFLD" id="SFLDS00003">
    <property type="entry name" value="Haloacid_Dehalogenase"/>
    <property type="match status" value="1"/>
</dbReference>
<protein>
    <submittedName>
        <fullName evidence="1">Hydrolase</fullName>
    </submittedName>
</protein>
<dbReference type="Pfam" id="PF00702">
    <property type="entry name" value="Hydrolase"/>
    <property type="match status" value="1"/>
</dbReference>
<dbReference type="Gene3D" id="1.10.150.240">
    <property type="entry name" value="Putative phosphatase, domain 2"/>
    <property type="match status" value="1"/>
</dbReference>
<accession>A0A177NC45</accession>
<reference evidence="1 2" key="1">
    <citation type="submission" date="2016-03" db="EMBL/GenBank/DDBJ databases">
        <authorList>
            <person name="Ploux O."/>
        </authorList>
    </citation>
    <scope>NUCLEOTIDE SEQUENCE [LARGE SCALE GENOMIC DNA]</scope>
    <source>
        <strain evidence="1 2">R-45370</strain>
    </source>
</reference>
<proteinExistence type="predicted"/>
<evidence type="ECO:0000313" key="1">
    <source>
        <dbReference type="EMBL" id="OAI15587.1"/>
    </source>
</evidence>
<gene>
    <name evidence="1" type="ORF">A1359_09225</name>
</gene>
<dbReference type="Proteomes" id="UP000078476">
    <property type="component" value="Unassembled WGS sequence"/>
</dbReference>
<dbReference type="OrthoDB" id="9797415at2"/>
<dbReference type="PANTHER" id="PTHR43611">
    <property type="entry name" value="ALPHA-D-GLUCOSE 1-PHOSPHATE PHOSPHATASE"/>
    <property type="match status" value="1"/>
</dbReference>
<dbReference type="RefSeq" id="WP_066981996.1">
    <property type="nucleotide sequence ID" value="NZ_LUUI01000101.1"/>
</dbReference>
<dbReference type="InterPro" id="IPR023214">
    <property type="entry name" value="HAD_sf"/>
</dbReference>
<comment type="caution">
    <text evidence="1">The sequence shown here is derived from an EMBL/GenBank/DDBJ whole genome shotgun (WGS) entry which is preliminary data.</text>
</comment>
<evidence type="ECO:0000313" key="2">
    <source>
        <dbReference type="Proteomes" id="UP000078476"/>
    </source>
</evidence>
<dbReference type="AlphaFoldDB" id="A0A177NC45"/>
<keyword evidence="1" id="KW-0378">Hydrolase</keyword>
<dbReference type="STRING" id="980561.A1359_09225"/>
<dbReference type="EMBL" id="LUUI01000101">
    <property type="protein sequence ID" value="OAI15587.1"/>
    <property type="molecule type" value="Genomic_DNA"/>
</dbReference>
<keyword evidence="2" id="KW-1185">Reference proteome</keyword>
<dbReference type="GO" id="GO:0016787">
    <property type="term" value="F:hydrolase activity"/>
    <property type="evidence" value="ECO:0007669"/>
    <property type="project" value="UniProtKB-KW"/>
</dbReference>
<dbReference type="PANTHER" id="PTHR43611:SF3">
    <property type="entry name" value="FLAVIN MONONUCLEOTIDE HYDROLASE 1, CHLOROPLATIC"/>
    <property type="match status" value="1"/>
</dbReference>
<dbReference type="SFLD" id="SFLDG01129">
    <property type="entry name" value="C1.5:_HAD__Beta-PGM__Phosphata"/>
    <property type="match status" value="1"/>
</dbReference>
<name>A0A177NC45_9GAMM</name>
<dbReference type="SUPFAM" id="SSF56784">
    <property type="entry name" value="HAD-like"/>
    <property type="match status" value="1"/>
</dbReference>